<dbReference type="EnsemblProtists" id="EOD31147">
    <property type="protein sequence ID" value="EOD31147"/>
    <property type="gene ID" value="EMIHUDRAFT_462855"/>
</dbReference>
<keyword evidence="1" id="KW-0732">Signal</keyword>
<evidence type="ECO:0000313" key="3">
    <source>
        <dbReference type="Proteomes" id="UP000013827"/>
    </source>
</evidence>
<dbReference type="HOGENOM" id="CLU_661276_0_0_1"/>
<name>A0A0D3K5W2_EMIH1</name>
<dbReference type="KEGG" id="ehx:EMIHUDRAFT_462855"/>
<evidence type="ECO:0008006" key="4">
    <source>
        <dbReference type="Google" id="ProtNLM"/>
    </source>
</evidence>
<dbReference type="Proteomes" id="UP000013827">
    <property type="component" value="Unassembled WGS sequence"/>
</dbReference>
<proteinExistence type="predicted"/>
<dbReference type="Gene3D" id="3.10.450.50">
    <property type="match status" value="1"/>
</dbReference>
<evidence type="ECO:0000313" key="2">
    <source>
        <dbReference type="EnsemblProtists" id="EOD31147"/>
    </source>
</evidence>
<dbReference type="GeneID" id="17276420"/>
<reference evidence="3" key="1">
    <citation type="journal article" date="2013" name="Nature">
        <title>Pan genome of the phytoplankton Emiliania underpins its global distribution.</title>
        <authorList>
            <person name="Read B.A."/>
            <person name="Kegel J."/>
            <person name="Klute M.J."/>
            <person name="Kuo A."/>
            <person name="Lefebvre S.C."/>
            <person name="Maumus F."/>
            <person name="Mayer C."/>
            <person name="Miller J."/>
            <person name="Monier A."/>
            <person name="Salamov A."/>
            <person name="Young J."/>
            <person name="Aguilar M."/>
            <person name="Claverie J.M."/>
            <person name="Frickenhaus S."/>
            <person name="Gonzalez K."/>
            <person name="Herman E.K."/>
            <person name="Lin Y.C."/>
            <person name="Napier J."/>
            <person name="Ogata H."/>
            <person name="Sarno A.F."/>
            <person name="Shmutz J."/>
            <person name="Schroeder D."/>
            <person name="de Vargas C."/>
            <person name="Verret F."/>
            <person name="von Dassow P."/>
            <person name="Valentin K."/>
            <person name="Van de Peer Y."/>
            <person name="Wheeler G."/>
            <person name="Dacks J.B."/>
            <person name="Delwiche C.F."/>
            <person name="Dyhrman S.T."/>
            <person name="Glockner G."/>
            <person name="John U."/>
            <person name="Richards T."/>
            <person name="Worden A.Z."/>
            <person name="Zhang X."/>
            <person name="Grigoriev I.V."/>
            <person name="Allen A.E."/>
            <person name="Bidle K."/>
            <person name="Borodovsky M."/>
            <person name="Bowler C."/>
            <person name="Brownlee C."/>
            <person name="Cock J.M."/>
            <person name="Elias M."/>
            <person name="Gladyshev V.N."/>
            <person name="Groth M."/>
            <person name="Guda C."/>
            <person name="Hadaegh A."/>
            <person name="Iglesias-Rodriguez M.D."/>
            <person name="Jenkins J."/>
            <person name="Jones B.M."/>
            <person name="Lawson T."/>
            <person name="Leese F."/>
            <person name="Lindquist E."/>
            <person name="Lobanov A."/>
            <person name="Lomsadze A."/>
            <person name="Malik S.B."/>
            <person name="Marsh M.E."/>
            <person name="Mackinder L."/>
            <person name="Mock T."/>
            <person name="Mueller-Roeber B."/>
            <person name="Pagarete A."/>
            <person name="Parker M."/>
            <person name="Probert I."/>
            <person name="Quesneville H."/>
            <person name="Raines C."/>
            <person name="Rensing S.A."/>
            <person name="Riano-Pachon D.M."/>
            <person name="Richier S."/>
            <person name="Rokitta S."/>
            <person name="Shiraiwa Y."/>
            <person name="Soanes D.M."/>
            <person name="van der Giezen M."/>
            <person name="Wahlund T.M."/>
            <person name="Williams B."/>
            <person name="Wilson W."/>
            <person name="Wolfe G."/>
            <person name="Wurch L.L."/>
        </authorList>
    </citation>
    <scope>NUCLEOTIDE SEQUENCE</scope>
</reference>
<dbReference type="OMA" id="RWLAWPT"/>
<dbReference type="AlphaFoldDB" id="A0A0D3K5W2"/>
<feature type="chain" id="PRO_5044244406" description="DUF4440 domain-containing protein" evidence="1">
    <location>
        <begin position="16"/>
        <end position="492"/>
    </location>
</feature>
<dbReference type="SUPFAM" id="SSF54427">
    <property type="entry name" value="NTF2-like"/>
    <property type="match status" value="1"/>
</dbReference>
<keyword evidence="3" id="KW-1185">Reference proteome</keyword>
<dbReference type="RefSeq" id="XP_005783576.1">
    <property type="nucleotide sequence ID" value="XM_005783519.1"/>
</dbReference>
<sequence length="492" mass="52105">MRPLLLLASIAAASALVVAPSSRWSANPPLRTAPVRSRRCCSAVSMQYDDGTTPRQGGQYDVSAPQFDVLSLRSFRRDTILQYDATNQSEPLRIALCLLGILFSLCVPTLFEGTDAATVNVAAVAGTAISGTLFVRNRSARSARMAKIDNEYAMGDLRATYRGVRSSRLSELRNKRRVVVLFGPRDKIQRRVAEARVYRRRLVAADAVVVPVYTDGGGASAADPVGEAESRWLWAAAEPEAWRSYFEALLGGRGLSLGDEGAWVGLNYKGRSFGSAKGAPRWDEILGTALQPSGDGFGELAEVRGDAAEAAREAAAAATGFAGAPASDAAAVKAAEAAAASVLGAQQAFYAALLGGDATAVAALWTADGDEAVSDAVASGARVEPWEAGSNAFPPPGMRPTDCDVLVLGEGDAMTTAIERPAEGGTLLASQRWRRVDGRWRLATHRYIPWSADGATAVATLRCDRRGCVLLGREINTREVVQRGAVLMDKFG</sequence>
<reference evidence="2" key="2">
    <citation type="submission" date="2024-10" db="UniProtKB">
        <authorList>
            <consortium name="EnsemblProtists"/>
        </authorList>
    </citation>
    <scope>IDENTIFICATION</scope>
</reference>
<dbReference type="eggNOG" id="ENOG502RZQG">
    <property type="taxonomic scope" value="Eukaryota"/>
</dbReference>
<organism evidence="2 3">
    <name type="scientific">Emiliania huxleyi (strain CCMP1516)</name>
    <dbReference type="NCBI Taxonomy" id="280463"/>
    <lineage>
        <taxon>Eukaryota</taxon>
        <taxon>Haptista</taxon>
        <taxon>Haptophyta</taxon>
        <taxon>Prymnesiophyceae</taxon>
        <taxon>Isochrysidales</taxon>
        <taxon>Noelaerhabdaceae</taxon>
        <taxon>Emiliania</taxon>
    </lineage>
</organism>
<evidence type="ECO:0000256" key="1">
    <source>
        <dbReference type="SAM" id="SignalP"/>
    </source>
</evidence>
<dbReference type="InterPro" id="IPR032710">
    <property type="entry name" value="NTF2-like_dom_sf"/>
</dbReference>
<dbReference type="PaxDb" id="2903-EOD31147"/>
<accession>A0A0D3K5W2</accession>
<protein>
    <recommendedName>
        <fullName evidence="4">DUF4440 domain-containing protein</fullName>
    </recommendedName>
</protein>
<feature type="signal peptide" evidence="1">
    <location>
        <begin position="1"/>
        <end position="15"/>
    </location>
</feature>